<dbReference type="OrthoDB" id="7391081at2"/>
<proteinExistence type="predicted"/>
<dbReference type="Pfam" id="PF07238">
    <property type="entry name" value="PilZ"/>
    <property type="match status" value="1"/>
</dbReference>
<dbReference type="SUPFAM" id="SSF141371">
    <property type="entry name" value="PilZ domain-like"/>
    <property type="match status" value="1"/>
</dbReference>
<keyword evidence="4" id="KW-1185">Reference proteome</keyword>
<dbReference type="GO" id="GO:0035438">
    <property type="term" value="F:cyclic-di-GMP binding"/>
    <property type="evidence" value="ECO:0007669"/>
    <property type="project" value="InterPro"/>
</dbReference>
<evidence type="ECO:0000313" key="3">
    <source>
        <dbReference type="EMBL" id="RXR29815.1"/>
    </source>
</evidence>
<name>A0A4Q1KK85_9SPHN</name>
<dbReference type="AlphaFoldDB" id="A0A4Q1KK85"/>
<dbReference type="Proteomes" id="UP000290958">
    <property type="component" value="Unassembled WGS sequence"/>
</dbReference>
<accession>A0A4Q1KK85</accession>
<reference evidence="4" key="1">
    <citation type="submission" date="2019-01" db="EMBL/GenBank/DDBJ databases">
        <title>Cytophagaceae bacterium strain CAR-16.</title>
        <authorList>
            <person name="Chen W.-M."/>
        </authorList>
    </citation>
    <scope>NUCLEOTIDE SEQUENCE [LARGE SCALE GENOMIC DNA]</scope>
    <source>
        <strain evidence="4">CHR27</strain>
    </source>
</reference>
<protein>
    <submittedName>
        <fullName evidence="3">PilZ domain-containing protein</fullName>
    </submittedName>
</protein>
<feature type="region of interest" description="Disordered" evidence="1">
    <location>
        <begin position="93"/>
        <end position="112"/>
    </location>
</feature>
<evidence type="ECO:0000313" key="4">
    <source>
        <dbReference type="Proteomes" id="UP000290958"/>
    </source>
</evidence>
<organism evidence="3 4">
    <name type="scientific">Sphingobium fluviale</name>
    <dbReference type="NCBI Taxonomy" id="2506423"/>
    <lineage>
        <taxon>Bacteria</taxon>
        <taxon>Pseudomonadati</taxon>
        <taxon>Pseudomonadota</taxon>
        <taxon>Alphaproteobacteria</taxon>
        <taxon>Sphingomonadales</taxon>
        <taxon>Sphingomonadaceae</taxon>
        <taxon>Sphingobium</taxon>
    </lineage>
</organism>
<sequence length="112" mass="12090">MSYNEGDSPRSGGRDSMFLLAILRDVQGKELGKAIVRNLSATGMLAEGSFDLKRGDIVRFALGQAGELSGEVMRVEEGRCGIQFHREIDPAAARRRIGSRAPSAASPQTLKK</sequence>
<evidence type="ECO:0000256" key="1">
    <source>
        <dbReference type="SAM" id="MobiDB-lite"/>
    </source>
</evidence>
<gene>
    <name evidence="3" type="ORF">EQG66_04520</name>
</gene>
<dbReference type="InterPro" id="IPR009875">
    <property type="entry name" value="PilZ_domain"/>
</dbReference>
<comment type="caution">
    <text evidence="3">The sequence shown here is derived from an EMBL/GenBank/DDBJ whole genome shotgun (WGS) entry which is preliminary data.</text>
</comment>
<dbReference type="EMBL" id="SBKP01000003">
    <property type="protein sequence ID" value="RXR29815.1"/>
    <property type="molecule type" value="Genomic_DNA"/>
</dbReference>
<evidence type="ECO:0000259" key="2">
    <source>
        <dbReference type="Pfam" id="PF07238"/>
    </source>
</evidence>
<feature type="domain" description="PilZ" evidence="2">
    <location>
        <begin position="25"/>
        <end position="95"/>
    </location>
</feature>